<name>A0A1U7P0C3_9DEIO</name>
<dbReference type="AlphaFoldDB" id="A0A1U7P0C3"/>
<dbReference type="InterPro" id="IPR007893">
    <property type="entry name" value="Spore_coat_U/FanG"/>
</dbReference>
<feature type="chain" id="PRO_5010574740" description="Spore coat protein U/FanG domain-containing protein" evidence="1">
    <location>
        <begin position="20"/>
        <end position="153"/>
    </location>
</feature>
<feature type="signal peptide" evidence="1">
    <location>
        <begin position="1"/>
        <end position="19"/>
    </location>
</feature>
<dbReference type="Proteomes" id="UP000186607">
    <property type="component" value="Unassembled WGS sequence"/>
</dbReference>
<dbReference type="STRING" id="249408.BOO71_0005215"/>
<dbReference type="Pfam" id="PF05229">
    <property type="entry name" value="SCPU"/>
    <property type="match status" value="1"/>
</dbReference>
<evidence type="ECO:0000313" key="3">
    <source>
        <dbReference type="EMBL" id="OLV18627.1"/>
    </source>
</evidence>
<reference evidence="3 4" key="1">
    <citation type="submission" date="2017-01" db="EMBL/GenBank/DDBJ databases">
        <title>Genome Analysis of Deinococcus marmoris KOPRI26562.</title>
        <authorList>
            <person name="Kim J.H."/>
            <person name="Oh H.-M."/>
        </authorList>
    </citation>
    <scope>NUCLEOTIDE SEQUENCE [LARGE SCALE GENOMIC DNA]</scope>
    <source>
        <strain evidence="3 4">KOPRI26562</strain>
    </source>
</reference>
<keyword evidence="1" id="KW-0732">Signal</keyword>
<sequence length="153" mass="15748">MRLKFVPVLLAAALGVATAIPIGPSAPIAINANVQDACEITAAPSITFSYEAASATAITGGSDVSVHCNQDTTFLAGYWNDTQANADGTVDLIGPGGQVLQVKLDTEFDPIIQSSDATDGSRLTFGITATAEPGQWTAAVGAYSATFDYFVGW</sequence>
<evidence type="ECO:0000313" key="4">
    <source>
        <dbReference type="Proteomes" id="UP000186607"/>
    </source>
</evidence>
<accession>A0A1U7P0C3</accession>
<feature type="domain" description="Spore coat protein U/FanG" evidence="2">
    <location>
        <begin position="27"/>
        <end position="88"/>
    </location>
</feature>
<protein>
    <recommendedName>
        <fullName evidence="2">Spore coat protein U/FanG domain-containing protein</fullName>
    </recommendedName>
</protein>
<dbReference type="RefSeq" id="WP_075831603.1">
    <property type="nucleotide sequence ID" value="NZ_MSTI01000063.1"/>
</dbReference>
<organism evidence="3 4">
    <name type="scientific">Deinococcus marmoris</name>
    <dbReference type="NCBI Taxonomy" id="249408"/>
    <lineage>
        <taxon>Bacteria</taxon>
        <taxon>Thermotogati</taxon>
        <taxon>Deinococcota</taxon>
        <taxon>Deinococci</taxon>
        <taxon>Deinococcales</taxon>
        <taxon>Deinococcaceae</taxon>
        <taxon>Deinococcus</taxon>
    </lineage>
</organism>
<evidence type="ECO:0000256" key="1">
    <source>
        <dbReference type="SAM" id="SignalP"/>
    </source>
</evidence>
<keyword evidence="4" id="KW-1185">Reference proteome</keyword>
<proteinExistence type="predicted"/>
<gene>
    <name evidence="3" type="ORF">BOO71_0005215</name>
</gene>
<comment type="caution">
    <text evidence="3">The sequence shown here is derived from an EMBL/GenBank/DDBJ whole genome shotgun (WGS) entry which is preliminary data.</text>
</comment>
<dbReference type="EMBL" id="MSTI01000063">
    <property type="protein sequence ID" value="OLV18627.1"/>
    <property type="molecule type" value="Genomic_DNA"/>
</dbReference>
<dbReference type="OrthoDB" id="72348at2"/>
<evidence type="ECO:0000259" key="2">
    <source>
        <dbReference type="Pfam" id="PF05229"/>
    </source>
</evidence>